<evidence type="ECO:0000313" key="3">
    <source>
        <dbReference type="Proteomes" id="UP001183615"/>
    </source>
</evidence>
<dbReference type="InterPro" id="IPR007278">
    <property type="entry name" value="DUF397"/>
</dbReference>
<dbReference type="RefSeq" id="WP_311615851.1">
    <property type="nucleotide sequence ID" value="NZ_JAVREV010000002.1"/>
</dbReference>
<gene>
    <name evidence="2" type="ORF">RM779_04030</name>
</gene>
<dbReference type="EMBL" id="JAVREV010000002">
    <property type="protein sequence ID" value="MDT0441770.1"/>
    <property type="molecule type" value="Genomic_DNA"/>
</dbReference>
<comment type="caution">
    <text evidence="2">The sequence shown here is derived from an EMBL/GenBank/DDBJ whole genome shotgun (WGS) entry which is preliminary data.</text>
</comment>
<reference evidence="3" key="1">
    <citation type="submission" date="2023-07" db="EMBL/GenBank/DDBJ databases">
        <title>30 novel species of actinomycetes from the DSMZ collection.</title>
        <authorList>
            <person name="Nouioui I."/>
        </authorList>
    </citation>
    <scope>NUCLEOTIDE SEQUENCE [LARGE SCALE GENOMIC DNA]</scope>
    <source>
        <strain evidence="3">DSM 41886</strain>
    </source>
</reference>
<feature type="domain" description="DUF397" evidence="1">
    <location>
        <begin position="10"/>
        <end position="61"/>
    </location>
</feature>
<protein>
    <submittedName>
        <fullName evidence="2">DUF397 domain-containing protein</fullName>
    </submittedName>
</protein>
<organism evidence="2 3">
    <name type="scientific">Streptomyces johnsoniae</name>
    <dbReference type="NCBI Taxonomy" id="3075532"/>
    <lineage>
        <taxon>Bacteria</taxon>
        <taxon>Bacillati</taxon>
        <taxon>Actinomycetota</taxon>
        <taxon>Actinomycetes</taxon>
        <taxon>Kitasatosporales</taxon>
        <taxon>Streptomycetaceae</taxon>
        <taxon>Streptomyces</taxon>
    </lineage>
</organism>
<dbReference type="Pfam" id="PF04149">
    <property type="entry name" value="DUF397"/>
    <property type="match status" value="1"/>
</dbReference>
<evidence type="ECO:0000313" key="2">
    <source>
        <dbReference type="EMBL" id="MDT0441770.1"/>
    </source>
</evidence>
<dbReference type="Proteomes" id="UP001183615">
    <property type="component" value="Unassembled WGS sequence"/>
</dbReference>
<sequence>MVIEQGVARAWIKSSYSGGNGACLEVRFPARDVLAVRDSKDPAGPLLGFPAGSWSAFLDAVDAVDAVDVVHAASC</sequence>
<name>A0ABU2S112_9ACTN</name>
<proteinExistence type="predicted"/>
<accession>A0ABU2S112</accession>
<keyword evidence="3" id="KW-1185">Reference proteome</keyword>
<evidence type="ECO:0000259" key="1">
    <source>
        <dbReference type="Pfam" id="PF04149"/>
    </source>
</evidence>